<evidence type="ECO:0000256" key="3">
    <source>
        <dbReference type="ARBA" id="ARBA00023163"/>
    </source>
</evidence>
<dbReference type="GO" id="GO:0003700">
    <property type="term" value="F:DNA-binding transcription factor activity"/>
    <property type="evidence" value="ECO:0007669"/>
    <property type="project" value="InterPro"/>
</dbReference>
<reference evidence="5 6" key="1">
    <citation type="submission" date="2018-03" db="EMBL/GenBank/DDBJ databases">
        <authorList>
            <person name="Keele B.F."/>
        </authorList>
    </citation>
    <scope>NUCLEOTIDE SEQUENCE [LARGE SCALE GENOMIC DNA]</scope>
    <source>
        <strain evidence="5 6">CECT 8626</strain>
    </source>
</reference>
<gene>
    <name evidence="5" type="primary">rclR_3</name>
    <name evidence="5" type="ORF">DEA8626_03616</name>
</gene>
<dbReference type="InterPro" id="IPR020449">
    <property type="entry name" value="Tscrpt_reg_AraC-type_HTH"/>
</dbReference>
<organism evidence="5 6">
    <name type="scientific">Albidovulum aquaemixtae</name>
    <dbReference type="NCBI Taxonomy" id="1542388"/>
    <lineage>
        <taxon>Bacteria</taxon>
        <taxon>Pseudomonadati</taxon>
        <taxon>Pseudomonadota</taxon>
        <taxon>Alphaproteobacteria</taxon>
        <taxon>Rhodobacterales</taxon>
        <taxon>Paracoccaceae</taxon>
        <taxon>Albidovulum</taxon>
    </lineage>
</organism>
<dbReference type="SMART" id="SM00342">
    <property type="entry name" value="HTH_ARAC"/>
    <property type="match status" value="1"/>
</dbReference>
<dbReference type="InterPro" id="IPR018060">
    <property type="entry name" value="HTH_AraC"/>
</dbReference>
<dbReference type="AlphaFoldDB" id="A0A2R8BMK2"/>
<dbReference type="InterPro" id="IPR018062">
    <property type="entry name" value="HTH_AraC-typ_CS"/>
</dbReference>
<evidence type="ECO:0000256" key="2">
    <source>
        <dbReference type="ARBA" id="ARBA00023125"/>
    </source>
</evidence>
<dbReference type="SUPFAM" id="SSF46689">
    <property type="entry name" value="Homeodomain-like"/>
    <property type="match status" value="2"/>
</dbReference>
<dbReference type="PANTHER" id="PTHR46796:SF7">
    <property type="entry name" value="ARAC FAMILY TRANSCRIPTIONAL REGULATOR"/>
    <property type="match status" value="1"/>
</dbReference>
<accession>A0A2R8BMK2</accession>
<proteinExistence type="predicted"/>
<evidence type="ECO:0000259" key="4">
    <source>
        <dbReference type="PROSITE" id="PS01124"/>
    </source>
</evidence>
<dbReference type="PANTHER" id="PTHR46796">
    <property type="entry name" value="HTH-TYPE TRANSCRIPTIONAL ACTIVATOR RHAS-RELATED"/>
    <property type="match status" value="1"/>
</dbReference>
<dbReference type="InterPro" id="IPR009057">
    <property type="entry name" value="Homeodomain-like_sf"/>
</dbReference>
<keyword evidence="6" id="KW-1185">Reference proteome</keyword>
<dbReference type="SUPFAM" id="SSF51182">
    <property type="entry name" value="RmlC-like cupins"/>
    <property type="match status" value="1"/>
</dbReference>
<name>A0A2R8BMK2_9RHOB</name>
<dbReference type="PROSITE" id="PS00041">
    <property type="entry name" value="HTH_ARAC_FAMILY_1"/>
    <property type="match status" value="1"/>
</dbReference>
<dbReference type="InterPro" id="IPR011051">
    <property type="entry name" value="RmlC_Cupin_sf"/>
</dbReference>
<keyword evidence="2" id="KW-0238">DNA-binding</keyword>
<dbReference type="Gene3D" id="1.10.10.60">
    <property type="entry name" value="Homeodomain-like"/>
    <property type="match status" value="1"/>
</dbReference>
<protein>
    <submittedName>
        <fullName evidence="5">RCS-specific HTH-type transcriptional activator RclR</fullName>
    </submittedName>
</protein>
<dbReference type="GO" id="GO:0043565">
    <property type="term" value="F:sequence-specific DNA binding"/>
    <property type="evidence" value="ECO:0007669"/>
    <property type="project" value="InterPro"/>
</dbReference>
<dbReference type="InterPro" id="IPR050204">
    <property type="entry name" value="AraC_XylS_family_regulators"/>
</dbReference>
<evidence type="ECO:0000313" key="5">
    <source>
        <dbReference type="EMBL" id="SPH24564.1"/>
    </source>
</evidence>
<dbReference type="PROSITE" id="PS01124">
    <property type="entry name" value="HTH_ARAC_FAMILY_2"/>
    <property type="match status" value="1"/>
</dbReference>
<dbReference type="Proteomes" id="UP000244924">
    <property type="component" value="Unassembled WGS sequence"/>
</dbReference>
<dbReference type="EMBL" id="OMOQ01000003">
    <property type="protein sequence ID" value="SPH24564.1"/>
    <property type="molecule type" value="Genomic_DNA"/>
</dbReference>
<evidence type="ECO:0000256" key="1">
    <source>
        <dbReference type="ARBA" id="ARBA00023015"/>
    </source>
</evidence>
<dbReference type="PRINTS" id="PR00032">
    <property type="entry name" value="HTHARAC"/>
</dbReference>
<feature type="domain" description="HTH araC/xylS-type" evidence="4">
    <location>
        <begin position="221"/>
        <end position="319"/>
    </location>
</feature>
<keyword evidence="1" id="KW-0805">Transcription regulation</keyword>
<keyword evidence="3" id="KW-0804">Transcription</keyword>
<evidence type="ECO:0000313" key="6">
    <source>
        <dbReference type="Proteomes" id="UP000244924"/>
    </source>
</evidence>
<sequence>MNSLVSLVIMFDLLSDILTRLSLRGTLYFRTSFTEPWGVRVPSFRDVARFHFAHRGEALVRVAGVPAPVYLAQGDLIVIPHGTAHVLSCRHTGPDEALPLDDILSRAGFPGHGTLVWGGDESPRDTQLICGHFALAEGSKHLLFDQLPPFIHLRGYGDEAGPWLEATLRVIGAEAGGARLGGDLIALKMSEAIFAQAIRAYIEQAREVDRGVAGFADPHLARALTAFHRDPTADWTVAALAREAGLSRTGFAERFTARIGSTPMSYVTSWRMQIAREALSARGLSVAEAAEASGYASESAFSRVFKKEIGVSPAAFRQGGAEPRAA</sequence>
<dbReference type="InterPro" id="IPR032783">
    <property type="entry name" value="AraC_lig"/>
</dbReference>
<dbReference type="Pfam" id="PF12852">
    <property type="entry name" value="Cupin_6"/>
    <property type="match status" value="1"/>
</dbReference>
<dbReference type="Pfam" id="PF12833">
    <property type="entry name" value="HTH_18"/>
    <property type="match status" value="1"/>
</dbReference>